<dbReference type="EMBL" id="MU865480">
    <property type="protein sequence ID" value="KAK4222285.1"/>
    <property type="molecule type" value="Genomic_DNA"/>
</dbReference>
<name>A0AAN6YPI4_9PEZI</name>
<evidence type="ECO:0000313" key="3">
    <source>
        <dbReference type="EMBL" id="KAK4222285.1"/>
    </source>
</evidence>
<organism evidence="3 4">
    <name type="scientific">Podospora fimiseda</name>
    <dbReference type="NCBI Taxonomy" id="252190"/>
    <lineage>
        <taxon>Eukaryota</taxon>
        <taxon>Fungi</taxon>
        <taxon>Dikarya</taxon>
        <taxon>Ascomycota</taxon>
        <taxon>Pezizomycotina</taxon>
        <taxon>Sordariomycetes</taxon>
        <taxon>Sordariomycetidae</taxon>
        <taxon>Sordariales</taxon>
        <taxon>Podosporaceae</taxon>
        <taxon>Podospora</taxon>
    </lineage>
</organism>
<feature type="chain" id="PRO_5042972761" evidence="2">
    <location>
        <begin position="24"/>
        <end position="302"/>
    </location>
</feature>
<gene>
    <name evidence="3" type="ORF">QBC38DRAFT_519445</name>
</gene>
<feature type="signal peptide" evidence="2">
    <location>
        <begin position="1"/>
        <end position="23"/>
    </location>
</feature>
<proteinExistence type="predicted"/>
<evidence type="ECO:0000313" key="4">
    <source>
        <dbReference type="Proteomes" id="UP001301958"/>
    </source>
</evidence>
<feature type="region of interest" description="Disordered" evidence="1">
    <location>
        <begin position="171"/>
        <end position="190"/>
    </location>
</feature>
<protein>
    <submittedName>
        <fullName evidence="3">Uncharacterized protein</fullName>
    </submittedName>
</protein>
<feature type="compositionally biased region" description="Basic and acidic residues" evidence="1">
    <location>
        <begin position="179"/>
        <end position="189"/>
    </location>
</feature>
<keyword evidence="4" id="KW-1185">Reference proteome</keyword>
<reference evidence="3" key="2">
    <citation type="submission" date="2023-05" db="EMBL/GenBank/DDBJ databases">
        <authorList>
            <consortium name="Lawrence Berkeley National Laboratory"/>
            <person name="Steindorff A."/>
            <person name="Hensen N."/>
            <person name="Bonometti L."/>
            <person name="Westerberg I."/>
            <person name="Brannstrom I.O."/>
            <person name="Guillou S."/>
            <person name="Cros-Aarteil S."/>
            <person name="Calhoun S."/>
            <person name="Haridas S."/>
            <person name="Kuo A."/>
            <person name="Mondo S."/>
            <person name="Pangilinan J."/>
            <person name="Riley R."/>
            <person name="Labutti K."/>
            <person name="Andreopoulos B."/>
            <person name="Lipzen A."/>
            <person name="Chen C."/>
            <person name="Yanf M."/>
            <person name="Daum C."/>
            <person name="Ng V."/>
            <person name="Clum A."/>
            <person name="Ohm R."/>
            <person name="Martin F."/>
            <person name="Silar P."/>
            <person name="Natvig D."/>
            <person name="Lalanne C."/>
            <person name="Gautier V."/>
            <person name="Ament-Velasquez S.L."/>
            <person name="Kruys A."/>
            <person name="Hutchinson M.I."/>
            <person name="Powell A.J."/>
            <person name="Barry K."/>
            <person name="Miller A.N."/>
            <person name="Grigoriev I.V."/>
            <person name="Debuchy R."/>
            <person name="Gladieux P."/>
            <person name="Thoren M.H."/>
            <person name="Johannesson H."/>
        </authorList>
    </citation>
    <scope>NUCLEOTIDE SEQUENCE</scope>
    <source>
        <strain evidence="3">CBS 990.96</strain>
    </source>
</reference>
<reference evidence="3" key="1">
    <citation type="journal article" date="2023" name="Mol. Phylogenet. Evol.">
        <title>Genome-scale phylogeny and comparative genomics of the fungal order Sordariales.</title>
        <authorList>
            <person name="Hensen N."/>
            <person name="Bonometti L."/>
            <person name="Westerberg I."/>
            <person name="Brannstrom I.O."/>
            <person name="Guillou S."/>
            <person name="Cros-Aarteil S."/>
            <person name="Calhoun S."/>
            <person name="Haridas S."/>
            <person name="Kuo A."/>
            <person name="Mondo S."/>
            <person name="Pangilinan J."/>
            <person name="Riley R."/>
            <person name="LaButti K."/>
            <person name="Andreopoulos B."/>
            <person name="Lipzen A."/>
            <person name="Chen C."/>
            <person name="Yan M."/>
            <person name="Daum C."/>
            <person name="Ng V."/>
            <person name="Clum A."/>
            <person name="Steindorff A."/>
            <person name="Ohm R.A."/>
            <person name="Martin F."/>
            <person name="Silar P."/>
            <person name="Natvig D.O."/>
            <person name="Lalanne C."/>
            <person name="Gautier V."/>
            <person name="Ament-Velasquez S.L."/>
            <person name="Kruys A."/>
            <person name="Hutchinson M.I."/>
            <person name="Powell A.J."/>
            <person name="Barry K."/>
            <person name="Miller A.N."/>
            <person name="Grigoriev I.V."/>
            <person name="Debuchy R."/>
            <person name="Gladieux P."/>
            <person name="Hiltunen Thoren M."/>
            <person name="Johannesson H."/>
        </authorList>
    </citation>
    <scope>NUCLEOTIDE SEQUENCE</scope>
    <source>
        <strain evidence="3">CBS 990.96</strain>
    </source>
</reference>
<keyword evidence="2" id="KW-0732">Signal</keyword>
<sequence length="302" mass="34213">MASSSFAKFFSLFSLLFTCLSWAQTLPPGVNDRKEPQGPLKIAVDWSLLNYDGNFWQNDRSQVNVMCSAHLTFKKPVSELFTDGQLWKMAKDAYDEMMIELDQYGIAIDPAYPLNHKKNMQRQRWRPNAMGIMAWGNEIILASSQKGQWFSVGAKTWTPVRDDLEACQKANWDSVKPPGNDDKGPEHRTKGSCAEEMLAHQYYLAHGADRDTIKARTPIRDLNPQAVLATWVRSATEDYPSHTSPCDPEKKGEWGCKTFVGTGKGGQNFRVIENTEADQDYTMPSDVLIDQIELCGNRRTFM</sequence>
<evidence type="ECO:0000256" key="1">
    <source>
        <dbReference type="SAM" id="MobiDB-lite"/>
    </source>
</evidence>
<dbReference type="AlphaFoldDB" id="A0AAN6YPI4"/>
<dbReference type="Proteomes" id="UP001301958">
    <property type="component" value="Unassembled WGS sequence"/>
</dbReference>
<evidence type="ECO:0000256" key="2">
    <source>
        <dbReference type="SAM" id="SignalP"/>
    </source>
</evidence>
<comment type="caution">
    <text evidence="3">The sequence shown here is derived from an EMBL/GenBank/DDBJ whole genome shotgun (WGS) entry which is preliminary data.</text>
</comment>
<accession>A0AAN6YPI4</accession>